<dbReference type="EMBL" id="KN734447">
    <property type="protein sequence ID" value="KIH57382.1"/>
    <property type="molecule type" value="Genomic_DNA"/>
</dbReference>
<dbReference type="Proteomes" id="UP000054047">
    <property type="component" value="Unassembled WGS sequence"/>
</dbReference>
<evidence type="ECO:0000256" key="1">
    <source>
        <dbReference type="SAM" id="MobiDB-lite"/>
    </source>
</evidence>
<keyword evidence="3" id="KW-1185">Reference proteome</keyword>
<accession>A0A0C2D5L7</accession>
<dbReference type="AlphaFoldDB" id="A0A0C2D5L7"/>
<proteinExistence type="predicted"/>
<organism evidence="2 3">
    <name type="scientific">Ancylostoma duodenale</name>
    <dbReference type="NCBI Taxonomy" id="51022"/>
    <lineage>
        <taxon>Eukaryota</taxon>
        <taxon>Metazoa</taxon>
        <taxon>Ecdysozoa</taxon>
        <taxon>Nematoda</taxon>
        <taxon>Chromadorea</taxon>
        <taxon>Rhabditida</taxon>
        <taxon>Rhabditina</taxon>
        <taxon>Rhabditomorpha</taxon>
        <taxon>Strongyloidea</taxon>
        <taxon>Ancylostomatidae</taxon>
        <taxon>Ancylostomatinae</taxon>
        <taxon>Ancylostoma</taxon>
    </lineage>
</organism>
<feature type="compositionally biased region" description="Gly residues" evidence="1">
    <location>
        <begin position="58"/>
        <end position="74"/>
    </location>
</feature>
<sequence length="74" mass="7655">MCNDNVEIFTQAGTLFGNHISCQCRQHLQRLYFVPPGIPRTPVDPGRPGRPFSPFGPAGPGSPGGPGGPAGPAT</sequence>
<gene>
    <name evidence="2" type="ORF">ANCDUO_12426</name>
</gene>
<evidence type="ECO:0000313" key="3">
    <source>
        <dbReference type="Proteomes" id="UP000054047"/>
    </source>
</evidence>
<evidence type="ECO:0000313" key="2">
    <source>
        <dbReference type="EMBL" id="KIH57382.1"/>
    </source>
</evidence>
<reference evidence="2 3" key="1">
    <citation type="submission" date="2013-12" db="EMBL/GenBank/DDBJ databases">
        <title>Draft genome of the parsitic nematode Ancylostoma duodenale.</title>
        <authorList>
            <person name="Mitreva M."/>
        </authorList>
    </citation>
    <scope>NUCLEOTIDE SEQUENCE [LARGE SCALE GENOMIC DNA]</scope>
    <source>
        <strain evidence="2 3">Zhejiang</strain>
    </source>
</reference>
<name>A0A0C2D5L7_9BILA</name>
<feature type="region of interest" description="Disordered" evidence="1">
    <location>
        <begin position="37"/>
        <end position="74"/>
    </location>
</feature>
<protein>
    <submittedName>
        <fullName evidence="2">Uncharacterized protein</fullName>
    </submittedName>
</protein>